<keyword evidence="3" id="KW-0119">Carbohydrate metabolism</keyword>
<dbReference type="PANTHER" id="PTHR10091:SF0">
    <property type="entry name" value="GALACTOSE MUTAROTASE"/>
    <property type="match status" value="1"/>
</dbReference>
<dbReference type="InterPro" id="IPR047215">
    <property type="entry name" value="Galactose_mutarotase-like"/>
</dbReference>
<dbReference type="AlphaFoldDB" id="A0A497ZQE8"/>
<accession>A0A497ZQE8</accession>
<dbReference type="Gene3D" id="2.70.98.10">
    <property type="match status" value="1"/>
</dbReference>
<name>A0A497ZQE8_9RHOB</name>
<dbReference type="InterPro" id="IPR008183">
    <property type="entry name" value="Aldose_1/G6P_1-epimerase"/>
</dbReference>
<dbReference type="OrthoDB" id="9779408at2"/>
<evidence type="ECO:0000313" key="4">
    <source>
        <dbReference type="EMBL" id="RLK07206.1"/>
    </source>
</evidence>
<dbReference type="GO" id="GO:0004034">
    <property type="term" value="F:aldose 1-epimerase activity"/>
    <property type="evidence" value="ECO:0007669"/>
    <property type="project" value="TreeGrafter"/>
</dbReference>
<dbReference type="Pfam" id="PF01263">
    <property type="entry name" value="Aldose_epim"/>
    <property type="match status" value="1"/>
</dbReference>
<dbReference type="Proteomes" id="UP000271700">
    <property type="component" value="Unassembled WGS sequence"/>
</dbReference>
<evidence type="ECO:0000256" key="2">
    <source>
        <dbReference type="ARBA" id="ARBA00023235"/>
    </source>
</evidence>
<dbReference type="RefSeq" id="WP_010442366.1">
    <property type="nucleotide sequence ID" value="NZ_AEYW01000014.1"/>
</dbReference>
<evidence type="ECO:0000256" key="1">
    <source>
        <dbReference type="ARBA" id="ARBA00006206"/>
    </source>
</evidence>
<reference evidence="4 5" key="1">
    <citation type="submission" date="2018-10" db="EMBL/GenBank/DDBJ databases">
        <title>Genomic Encyclopedia of Archaeal and Bacterial Type Strains, Phase II (KMG-II): from individual species to whole genera.</title>
        <authorList>
            <person name="Goeker M."/>
        </authorList>
    </citation>
    <scope>NUCLEOTIDE SEQUENCE [LARGE SCALE GENOMIC DNA]</scope>
    <source>
        <strain evidence="4 5">DSM 29317</strain>
    </source>
</reference>
<proteinExistence type="inferred from homology"/>
<dbReference type="InterPro" id="IPR014718">
    <property type="entry name" value="GH-type_carb-bd"/>
</dbReference>
<dbReference type="GO" id="GO:0006006">
    <property type="term" value="P:glucose metabolic process"/>
    <property type="evidence" value="ECO:0007669"/>
    <property type="project" value="TreeGrafter"/>
</dbReference>
<keyword evidence="5" id="KW-1185">Reference proteome</keyword>
<gene>
    <name evidence="4" type="ORF">CLV75_2314</name>
</gene>
<dbReference type="InterPro" id="IPR011013">
    <property type="entry name" value="Gal_mutarotase_sf_dom"/>
</dbReference>
<dbReference type="CDD" id="cd09019">
    <property type="entry name" value="galactose_mutarotase_like"/>
    <property type="match status" value="1"/>
</dbReference>
<evidence type="ECO:0000313" key="5">
    <source>
        <dbReference type="Proteomes" id="UP000271700"/>
    </source>
</evidence>
<organism evidence="4 5">
    <name type="scientific">Ruegeria conchae</name>
    <dbReference type="NCBI Taxonomy" id="981384"/>
    <lineage>
        <taxon>Bacteria</taxon>
        <taxon>Pseudomonadati</taxon>
        <taxon>Pseudomonadota</taxon>
        <taxon>Alphaproteobacteria</taxon>
        <taxon>Rhodobacterales</taxon>
        <taxon>Roseobacteraceae</taxon>
        <taxon>Ruegeria</taxon>
    </lineage>
</organism>
<dbReference type="PANTHER" id="PTHR10091">
    <property type="entry name" value="ALDOSE-1-EPIMERASE"/>
    <property type="match status" value="1"/>
</dbReference>
<dbReference type="GO" id="GO:0033499">
    <property type="term" value="P:galactose catabolic process via UDP-galactose, Leloir pathway"/>
    <property type="evidence" value="ECO:0007669"/>
    <property type="project" value="TreeGrafter"/>
</dbReference>
<sequence length="315" mass="34675">MKLETGKPYQIETAILTDGNMRVSVLNYGAITQGWWYKDVPLILGFDDPTAYLTDTRYLGAIVGRVANRISGAKFDLEGASFELNANEGKNTLHGGDDGLSKQFWDLKQIAQNEVFLSYVSRDGEGGFPGEISFEVRICLQGQRLVYSISAQPDRPTPISIAQHNYYTLGAAGGIDEHKLKLASNWYLEIDDQGVPSGRVLATNENGLDFSTANTIGSVSEGIDHYFCFDHDRDPKTLVAEITSLSGLALTVYSDQPGAQVYSGYEMTKPRRASHGVCFEPSGYPNAPNTSSFPSIIYTPENPYRQELNLEVSEE</sequence>
<comment type="caution">
    <text evidence="4">The sequence shown here is derived from an EMBL/GenBank/DDBJ whole genome shotgun (WGS) entry which is preliminary data.</text>
</comment>
<dbReference type="SUPFAM" id="SSF74650">
    <property type="entry name" value="Galactose mutarotase-like"/>
    <property type="match status" value="1"/>
</dbReference>
<evidence type="ECO:0000256" key="3">
    <source>
        <dbReference type="ARBA" id="ARBA00023277"/>
    </source>
</evidence>
<dbReference type="STRING" id="981384.GCA_000192475_01501"/>
<comment type="similarity">
    <text evidence="1">Belongs to the aldose epimerase family.</text>
</comment>
<keyword evidence="2" id="KW-0413">Isomerase</keyword>
<dbReference type="EMBL" id="RCCT01000003">
    <property type="protein sequence ID" value="RLK07206.1"/>
    <property type="molecule type" value="Genomic_DNA"/>
</dbReference>
<dbReference type="GO" id="GO:0030246">
    <property type="term" value="F:carbohydrate binding"/>
    <property type="evidence" value="ECO:0007669"/>
    <property type="project" value="InterPro"/>
</dbReference>
<protein>
    <submittedName>
        <fullName evidence="4">Aldose 1-epimerase</fullName>
    </submittedName>
</protein>